<name>A0ABW5TN13_9SPHI</name>
<feature type="active site" description="Charge relay system" evidence="5">
    <location>
        <position position="181"/>
    </location>
</feature>
<comment type="caution">
    <text evidence="9">The sequence shown here is derived from an EMBL/GenBank/DDBJ whole genome shotgun (WGS) entry which is preliminary data.</text>
</comment>
<keyword evidence="3 5" id="KW-0378">Hydrolase</keyword>
<feature type="active site" description="Charge relay system" evidence="5">
    <location>
        <position position="344"/>
    </location>
</feature>
<evidence type="ECO:0000259" key="7">
    <source>
        <dbReference type="Pfam" id="PF18962"/>
    </source>
</evidence>
<protein>
    <submittedName>
        <fullName evidence="9">S8 family serine peptidase</fullName>
    </submittedName>
</protein>
<keyword evidence="2 5" id="KW-0645">Protease</keyword>
<evidence type="ECO:0000313" key="9">
    <source>
        <dbReference type="EMBL" id="MFD2730444.1"/>
    </source>
</evidence>
<evidence type="ECO:0000256" key="3">
    <source>
        <dbReference type="ARBA" id="ARBA00022801"/>
    </source>
</evidence>
<comment type="similarity">
    <text evidence="1 5">Belongs to the peptidase S8 family.</text>
</comment>
<organism evidence="9 10">
    <name type="scientific">Pedobacter alpinus</name>
    <dbReference type="NCBI Taxonomy" id="1590643"/>
    <lineage>
        <taxon>Bacteria</taxon>
        <taxon>Pseudomonadati</taxon>
        <taxon>Bacteroidota</taxon>
        <taxon>Sphingobacteriia</taxon>
        <taxon>Sphingobacteriales</taxon>
        <taxon>Sphingobacteriaceae</taxon>
        <taxon>Pedobacter</taxon>
    </lineage>
</organism>
<evidence type="ECO:0000259" key="6">
    <source>
        <dbReference type="Pfam" id="PF00082"/>
    </source>
</evidence>
<feature type="domain" description="Secretion system C-terminal sorting" evidence="7">
    <location>
        <begin position="729"/>
        <end position="801"/>
    </location>
</feature>
<dbReference type="InterPro" id="IPR022398">
    <property type="entry name" value="Peptidase_S8_His-AS"/>
</dbReference>
<dbReference type="NCBIfam" id="TIGR04183">
    <property type="entry name" value="Por_Secre_tail"/>
    <property type="match status" value="1"/>
</dbReference>
<dbReference type="Pfam" id="PF00082">
    <property type="entry name" value="Peptidase_S8"/>
    <property type="match status" value="1"/>
</dbReference>
<dbReference type="InterPro" id="IPR045829">
    <property type="entry name" value="PKD_6"/>
</dbReference>
<dbReference type="InterPro" id="IPR015500">
    <property type="entry name" value="Peptidase_S8_subtilisin-rel"/>
</dbReference>
<dbReference type="Gene3D" id="3.40.50.200">
    <property type="entry name" value="Peptidase S8/S53 domain"/>
    <property type="match status" value="1"/>
</dbReference>
<feature type="active site" description="Charge relay system" evidence="5">
    <location>
        <position position="153"/>
    </location>
</feature>
<dbReference type="InterPro" id="IPR036852">
    <property type="entry name" value="Peptidase_S8/S53_dom_sf"/>
</dbReference>
<reference evidence="10" key="1">
    <citation type="journal article" date="2019" name="Int. J. Syst. Evol. Microbiol.">
        <title>The Global Catalogue of Microorganisms (GCM) 10K type strain sequencing project: providing services to taxonomists for standard genome sequencing and annotation.</title>
        <authorList>
            <consortium name="The Broad Institute Genomics Platform"/>
            <consortium name="The Broad Institute Genome Sequencing Center for Infectious Disease"/>
            <person name="Wu L."/>
            <person name="Ma J."/>
        </authorList>
    </citation>
    <scope>NUCLEOTIDE SEQUENCE [LARGE SCALE GENOMIC DNA]</scope>
    <source>
        <strain evidence="10">KCTC 42456</strain>
    </source>
</reference>
<dbReference type="InterPro" id="IPR023828">
    <property type="entry name" value="Peptidase_S8_Ser-AS"/>
</dbReference>
<dbReference type="InterPro" id="IPR050131">
    <property type="entry name" value="Peptidase_S8_subtilisin-like"/>
</dbReference>
<dbReference type="EMBL" id="JBHULV010000008">
    <property type="protein sequence ID" value="MFD2730444.1"/>
    <property type="molecule type" value="Genomic_DNA"/>
</dbReference>
<evidence type="ECO:0000313" key="10">
    <source>
        <dbReference type="Proteomes" id="UP001597546"/>
    </source>
</evidence>
<dbReference type="Pfam" id="PF19408">
    <property type="entry name" value="PKD_6"/>
    <property type="match status" value="1"/>
</dbReference>
<accession>A0ABW5TN13</accession>
<dbReference type="PROSITE" id="PS00137">
    <property type="entry name" value="SUBTILASE_HIS"/>
    <property type="match status" value="1"/>
</dbReference>
<dbReference type="PROSITE" id="PS51892">
    <property type="entry name" value="SUBTILASE"/>
    <property type="match status" value="1"/>
</dbReference>
<dbReference type="RefSeq" id="WP_379040807.1">
    <property type="nucleotide sequence ID" value="NZ_JBHSKW010000005.1"/>
</dbReference>
<feature type="domain" description="Peptidase S8/S53" evidence="6">
    <location>
        <begin position="145"/>
        <end position="396"/>
    </location>
</feature>
<sequence>MPDSLEIPDNNKEDFNYTKAKILSKSLESTLYKLQPAAISKAFPNWNKADSIKSRTDGAKIRTPQFDRIFNLTFKTESEANAAIEILKKNSAILFAEKNSKPQLHSDPEFLNGTQWHLNNDGRNGGVVGADINAIQAWNIFTGSNAVTIAVFDTGLELSHDELTGKSSGDPSLSGTNAQYHGTHVAGIAAANAFNVIGGRGVDWNARLLSKRIFEPSGYIGDANVAQKIIDAVNAGAQISNHSWGGSSYSTTIAMAFAYSYKMNSTSIVSMGNNNGNTTQYPAGNNNLIAVGATQNNDQHSLFSNTGNHIDVCAPGGITNSGTDPRDIRSSALNNTYEFHAGTSQAAPQVAGIASLLKGFRPNLFNDDIENIIKISADEVGNDPYTNGFNNTMGHGRVNAAQALTLLQQNAVNHYTATGGTVASSTGNYSATFYSTLGLAAGNYVVKRHEVIKAVTFPYSFCNVLGAWGRGVGTSGLSVASPNYGEGFCEIVPGTLTNTGATLRTYVYEVYNILGQQIGFYPTTPANVTFAYSVLGNADNYTIQGSNLICNTSETYTIQNLPAGATFNWTANLPSGIVSSSTSGNSITLTKVGNGQITLTATVTTACGNINLTPKIIGVGAPILGMPNFTNLDNQNPYWCSNNTGNSFTIETNDLSATYEARLLAYPSLNLYATNNNAYPGNDVFGYVPAGYYVFQVRAISACGTSDWVETEVESLDCSWNYRSSNYNIYPNPANNELNIEFQNYNNARDIQLLNNKGDILISSQIKKGDKKSVLSTKEIPNGTYYLHINEGKETVKKQIIIKH</sequence>
<dbReference type="Proteomes" id="UP001597546">
    <property type="component" value="Unassembled WGS sequence"/>
</dbReference>
<feature type="domain" description="PKD-like" evidence="8">
    <location>
        <begin position="541"/>
        <end position="610"/>
    </location>
</feature>
<evidence type="ECO:0000256" key="2">
    <source>
        <dbReference type="ARBA" id="ARBA00022670"/>
    </source>
</evidence>
<dbReference type="PANTHER" id="PTHR43806">
    <property type="entry name" value="PEPTIDASE S8"/>
    <property type="match status" value="1"/>
</dbReference>
<evidence type="ECO:0000256" key="4">
    <source>
        <dbReference type="ARBA" id="ARBA00022825"/>
    </source>
</evidence>
<dbReference type="PRINTS" id="PR00723">
    <property type="entry name" value="SUBTILISIN"/>
</dbReference>
<dbReference type="PANTHER" id="PTHR43806:SF11">
    <property type="entry name" value="CEREVISIN-RELATED"/>
    <property type="match status" value="1"/>
</dbReference>
<gene>
    <name evidence="9" type="ORF">ACFSSE_01900</name>
</gene>
<dbReference type="SUPFAM" id="SSF52743">
    <property type="entry name" value="Subtilisin-like"/>
    <property type="match status" value="1"/>
</dbReference>
<dbReference type="InterPro" id="IPR000209">
    <property type="entry name" value="Peptidase_S8/S53_dom"/>
</dbReference>
<evidence type="ECO:0000256" key="5">
    <source>
        <dbReference type="PROSITE-ProRule" id="PRU01240"/>
    </source>
</evidence>
<dbReference type="Pfam" id="PF18962">
    <property type="entry name" value="Por_Secre_tail"/>
    <property type="match status" value="1"/>
</dbReference>
<dbReference type="InterPro" id="IPR026444">
    <property type="entry name" value="Secre_tail"/>
</dbReference>
<proteinExistence type="inferred from homology"/>
<keyword evidence="4 5" id="KW-0720">Serine protease</keyword>
<evidence type="ECO:0000259" key="8">
    <source>
        <dbReference type="Pfam" id="PF19408"/>
    </source>
</evidence>
<dbReference type="PROSITE" id="PS00138">
    <property type="entry name" value="SUBTILASE_SER"/>
    <property type="match status" value="1"/>
</dbReference>
<evidence type="ECO:0000256" key="1">
    <source>
        <dbReference type="ARBA" id="ARBA00011073"/>
    </source>
</evidence>
<keyword evidence="10" id="KW-1185">Reference proteome</keyword>